<sequence length="1356" mass="153879">MRNSLEASGHPGTYVRQMIIPSDMSVKEAAERLGVGRPALSNFLNGKSSLSPQMAVRLEKAFGADRKKLLEMQASYDRKIRVTTDKEITVRAFVPVFLTIKARQIEDWVDSQIDARHHFPVLLRKLVHSTSNGLRQIDFPGYDNAQRKGNDGYVESSVATPWVPEGSSYWEFGTDKNPGGKAESDYTARLKSVDPSVRANSTFVFVTPRNWHAKKTWEERKNKSGDWKVVRALDASDLEQWLEQSVPAQVWLAEQLAMPVKGFETLEQAWSRWANASEPPLTSEFFSPSITASRDTFKTWLNKPNNRPLVVTADSSDEALAFLACLFDDSEFCQFKDQAAIFTSPEALRTLIASFVPFIPIVYSENVERELVDAHRRLHCIVFRPRNAADTEADIKLDLLNHEAFKNALTSMKIEEGDIDRLERESGRSPTILRRRLSQNTAIRTPVWACDDNRTEAIVPMALIGAWHAGTEADRKIVSNIANREYDTIELDISRLLRLDDSPVWSAGHYRGVASKIDALFAIARMVTPADINRFFVAAEYVLSEFNPALELPEKNRWAAALYDKTRDHSSALRTGICETLVILSVHGNNLFQSRLGIDVKGRVAVLIRRLLTPLTLEKLLSHDRDLPRYAEAAPDEFIKIVEEDLRTDNPIVFGLLKPVDSSLFGVSPSRTGLLWGLECLAWKPQNLPFVSAILARLSRLKIDDNWANKPDASLQAIFRSWMPQTAASVEQRIKVLEMITKRFPDVGWEICIEQIKPGSRIGHYSYKPSWRGDASGAGQIVNRKEMYDFNRKALDLLIAWPSHDEKTLGDLVESLEGIPEEDQNKIWDLIDEWSQSAGESAKAELRERIRLFAFTRRSRHRKLGKATRDRAREAYERLQSENPVIRHGWLFAEQWVQESIEEIEEEDFDYRKREERIDRLRQEAIKEIWTKLGFQGIKELIACSGAAGVIGRYASLCVIGLKTRVDFIQRCLSLEGDSRSKAEWCVQGFLSAIGDDSCAEVLQKAAEELIEEERIRLLICAPFQASTWRLLDGYGEGVHAGYWKNVFPSWGRHMPAELTEMIDCLLEAQRPRAAFHAVHMNFKDIETSRLKRLLRDVVTVDAEPADHFKLDSHYISKALSSLDGRSDVTREEMAQLEFLFIGALDDSEHGIPNLERQIAESPVLFVQAVALAYKRRDEGEDPQEWRVQNPEQRAAVALAAHRLLDRITMIPGTDENGKIDAVALASWLAEVRRMCRECGRADIGDQCLGQLLSRTTVTEDGLWPCEEVCEAMEGLASPQIGKGFYIGVRNSRGAHFRGEGGEQERELASKYRTLAERVYFDYPYVGKILEDITKSYEHDAKWQDSEANISKRLRD</sequence>
<dbReference type="InterPro" id="IPR001387">
    <property type="entry name" value="Cro/C1-type_HTH"/>
</dbReference>
<dbReference type="Gene3D" id="1.10.260.40">
    <property type="entry name" value="lambda repressor-like DNA-binding domains"/>
    <property type="match status" value="1"/>
</dbReference>
<dbReference type="Proteomes" id="UP000288943">
    <property type="component" value="Chromosome"/>
</dbReference>
<dbReference type="EMBL" id="CP026520">
    <property type="protein sequence ID" value="QAV19224.1"/>
    <property type="molecule type" value="Genomic_DNA"/>
</dbReference>
<dbReference type="Pfam" id="PF01381">
    <property type="entry name" value="HTH_3"/>
    <property type="match status" value="1"/>
</dbReference>
<dbReference type="OrthoDB" id="9796370at2"/>
<dbReference type="SMART" id="SM00530">
    <property type="entry name" value="HTH_XRE"/>
    <property type="match status" value="1"/>
</dbReference>
<proteinExistence type="predicted"/>
<evidence type="ECO:0000313" key="4">
    <source>
        <dbReference type="Proteomes" id="UP000288943"/>
    </source>
</evidence>
<evidence type="ECO:0000313" key="3">
    <source>
        <dbReference type="EMBL" id="QAV19224.1"/>
    </source>
</evidence>
<evidence type="ECO:0000259" key="1">
    <source>
        <dbReference type="PROSITE" id="PS50943"/>
    </source>
</evidence>
<dbReference type="InterPro" id="IPR013430">
    <property type="entry name" value="Toxin_antidote_HigA"/>
</dbReference>
<dbReference type="RefSeq" id="WP_053228608.1">
    <property type="nucleotide sequence ID" value="NZ_CP026520.1"/>
</dbReference>
<keyword evidence="5" id="KW-1185">Reference proteome</keyword>
<organism evidence="3 4">
    <name type="scientific">Paenibacillus chitinolyticus</name>
    <dbReference type="NCBI Taxonomy" id="79263"/>
    <lineage>
        <taxon>Bacteria</taxon>
        <taxon>Bacillati</taxon>
        <taxon>Bacillota</taxon>
        <taxon>Bacilli</taxon>
        <taxon>Bacillales</taxon>
        <taxon>Paenibacillaceae</taxon>
        <taxon>Paenibacillus</taxon>
    </lineage>
</organism>
<dbReference type="GO" id="GO:0003677">
    <property type="term" value="F:DNA binding"/>
    <property type="evidence" value="ECO:0007669"/>
    <property type="project" value="InterPro"/>
</dbReference>
<dbReference type="CDD" id="cd00093">
    <property type="entry name" value="HTH_XRE"/>
    <property type="match status" value="1"/>
</dbReference>
<dbReference type="EMBL" id="JAMDMJ010000029">
    <property type="protein sequence ID" value="MCY9598149.1"/>
    <property type="molecule type" value="Genomic_DNA"/>
</dbReference>
<reference evidence="2 5" key="2">
    <citation type="submission" date="2022-05" db="EMBL/GenBank/DDBJ databases">
        <title>Genome Sequencing of Bee-Associated Microbes.</title>
        <authorList>
            <person name="Dunlap C."/>
        </authorList>
    </citation>
    <scope>NUCLEOTIDE SEQUENCE [LARGE SCALE GENOMIC DNA]</scope>
    <source>
        <strain evidence="2 5">NRRL B-23120</strain>
    </source>
</reference>
<evidence type="ECO:0000313" key="2">
    <source>
        <dbReference type="EMBL" id="MCY9598149.1"/>
    </source>
</evidence>
<dbReference type="InterPro" id="IPR010982">
    <property type="entry name" value="Lambda_DNA-bd_dom_sf"/>
</dbReference>
<dbReference type="SUPFAM" id="SSF47413">
    <property type="entry name" value="lambda repressor-like DNA-binding domains"/>
    <property type="match status" value="1"/>
</dbReference>
<accession>A0A410WXV4</accession>
<feature type="domain" description="HTH cro/C1-type" evidence="1">
    <location>
        <begin position="24"/>
        <end position="69"/>
    </location>
</feature>
<name>A0A410WXV4_9BACL</name>
<gene>
    <name evidence="3" type="primary">higA</name>
    <name evidence="2" type="ORF">M5X16_20590</name>
    <name evidence="3" type="ORF">PC41400_16660</name>
</gene>
<dbReference type="GeneID" id="95376442"/>
<dbReference type="KEGG" id="pchi:PC41400_16660"/>
<reference evidence="3 4" key="1">
    <citation type="submission" date="2018-01" db="EMBL/GenBank/DDBJ databases">
        <title>The whole genome sequencing and assembly of Paenibacillus chitinolyticus KCCM 41400 strain.</title>
        <authorList>
            <person name="Kim J.-Y."/>
            <person name="Park M.-K."/>
            <person name="Lee Y.-J."/>
            <person name="Yi H."/>
            <person name="Bahn Y.-S."/>
            <person name="Kim J.F."/>
            <person name="Lee D.-W."/>
        </authorList>
    </citation>
    <scope>NUCLEOTIDE SEQUENCE [LARGE SCALE GENOMIC DNA]</scope>
    <source>
        <strain evidence="3 4">KCCM 41400</strain>
    </source>
</reference>
<dbReference type="NCBIfam" id="TIGR02607">
    <property type="entry name" value="antidote_HigA"/>
    <property type="match status" value="1"/>
</dbReference>
<dbReference type="PROSITE" id="PS50943">
    <property type="entry name" value="HTH_CROC1"/>
    <property type="match status" value="1"/>
</dbReference>
<evidence type="ECO:0000313" key="5">
    <source>
        <dbReference type="Proteomes" id="UP001527202"/>
    </source>
</evidence>
<dbReference type="Proteomes" id="UP001527202">
    <property type="component" value="Unassembled WGS sequence"/>
</dbReference>
<protein>
    <submittedName>
        <fullName evidence="3">Addiction module antidote protein, HigA family</fullName>
    </submittedName>
    <submittedName>
        <fullName evidence="2">HigA family addiction module antitoxin</fullName>
    </submittedName>
</protein>